<dbReference type="GO" id="GO:0016853">
    <property type="term" value="F:isomerase activity"/>
    <property type="evidence" value="ECO:0007669"/>
    <property type="project" value="UniProtKB-ARBA"/>
</dbReference>
<dbReference type="InterPro" id="IPR036663">
    <property type="entry name" value="Fumarylacetoacetase_C_sf"/>
</dbReference>
<dbReference type="PANTHER" id="PTHR42796">
    <property type="entry name" value="FUMARYLACETOACETATE HYDROLASE DOMAIN-CONTAINING PROTEIN 2A-RELATED"/>
    <property type="match status" value="1"/>
</dbReference>
<dbReference type="PANTHER" id="PTHR42796:SF4">
    <property type="entry name" value="FUMARYLACETOACETATE HYDROLASE DOMAIN-CONTAINING PROTEIN 2A"/>
    <property type="match status" value="1"/>
</dbReference>
<dbReference type="Proteomes" id="UP000538196">
    <property type="component" value="Unassembled WGS sequence"/>
</dbReference>
<dbReference type="EMBL" id="JACHVP010000003">
    <property type="protein sequence ID" value="MBB2967955.1"/>
    <property type="molecule type" value="Genomic_DNA"/>
</dbReference>
<sequence>MKLLRIGEPGREKPAVNVNGLTLDVSEIVADFDSSFFEFDGLDVLRRRLADGTDGLPIVESGTRIGAPIARPGQVWCVGVNYADHAAESDLTVPGEPLIFGKASHTVVGPNDDVYIPRESTKTDWEVELGVVIGKTARYLGADENPLDYVAGVTISHDVSEREWQLEHVGQWIKGKSFERFNPLGPWLVTLDEAGDLNALGLELDINGVPQQRGNTSAMVFDVAEIVRYVSQFTVLHPGDLINTGTPAGVGLGQRPPRYLSAGDELVLRIDGLGEQRQRFVPAP</sequence>
<evidence type="ECO:0000256" key="1">
    <source>
        <dbReference type="ARBA" id="ARBA00010211"/>
    </source>
</evidence>
<keyword evidence="2" id="KW-0479">Metal-binding</keyword>
<accession>A0A7W4YKG9</accession>
<comment type="caution">
    <text evidence="4">The sequence shown here is derived from an EMBL/GenBank/DDBJ whole genome shotgun (WGS) entry which is preliminary data.</text>
</comment>
<evidence type="ECO:0000313" key="5">
    <source>
        <dbReference type="Proteomes" id="UP000538196"/>
    </source>
</evidence>
<dbReference type="Pfam" id="PF01557">
    <property type="entry name" value="FAA_hydrolase"/>
    <property type="match status" value="1"/>
</dbReference>
<dbReference type="GO" id="GO:0019752">
    <property type="term" value="P:carboxylic acid metabolic process"/>
    <property type="evidence" value="ECO:0007669"/>
    <property type="project" value="UniProtKB-ARBA"/>
</dbReference>
<dbReference type="InterPro" id="IPR051121">
    <property type="entry name" value="FAH"/>
</dbReference>
<name>A0A7W4YKG9_LEIAQ</name>
<proteinExistence type="inferred from homology"/>
<dbReference type="AlphaFoldDB" id="A0A7W4YKG9"/>
<dbReference type="GO" id="GO:0046872">
    <property type="term" value="F:metal ion binding"/>
    <property type="evidence" value="ECO:0007669"/>
    <property type="project" value="UniProtKB-KW"/>
</dbReference>
<protein>
    <submittedName>
        <fullName evidence="4">2-keto-4-pentenoate hydratase/2-oxohepta-3-ene-1,7-dioic acid hydratase in catechol pathway</fullName>
    </submittedName>
</protein>
<evidence type="ECO:0000259" key="3">
    <source>
        <dbReference type="Pfam" id="PF01557"/>
    </source>
</evidence>
<dbReference type="InterPro" id="IPR011234">
    <property type="entry name" value="Fumarylacetoacetase-like_C"/>
</dbReference>
<organism evidence="4 5">
    <name type="scientific">Leifsonia aquatica</name>
    <name type="common">Corynebacterium aquaticum</name>
    <dbReference type="NCBI Taxonomy" id="144185"/>
    <lineage>
        <taxon>Bacteria</taxon>
        <taxon>Bacillati</taxon>
        <taxon>Actinomycetota</taxon>
        <taxon>Actinomycetes</taxon>
        <taxon>Micrococcales</taxon>
        <taxon>Microbacteriaceae</taxon>
        <taxon>Leifsonia</taxon>
    </lineage>
</organism>
<feature type="domain" description="Fumarylacetoacetase-like C-terminal" evidence="3">
    <location>
        <begin position="75"/>
        <end position="280"/>
    </location>
</feature>
<dbReference type="FunFam" id="3.90.850.10:FF:000002">
    <property type="entry name" value="2-hydroxyhepta-2,4-diene-1,7-dioate isomerase"/>
    <property type="match status" value="1"/>
</dbReference>
<evidence type="ECO:0000313" key="4">
    <source>
        <dbReference type="EMBL" id="MBB2967955.1"/>
    </source>
</evidence>
<evidence type="ECO:0000256" key="2">
    <source>
        <dbReference type="ARBA" id="ARBA00022723"/>
    </source>
</evidence>
<keyword evidence="5" id="KW-1185">Reference proteome</keyword>
<dbReference type="RefSeq" id="WP_021765395.1">
    <property type="nucleotide sequence ID" value="NZ_JACHVP010000003.1"/>
</dbReference>
<dbReference type="Gene3D" id="3.90.850.10">
    <property type="entry name" value="Fumarylacetoacetase-like, C-terminal domain"/>
    <property type="match status" value="1"/>
</dbReference>
<reference evidence="4 5" key="1">
    <citation type="submission" date="2020-08" db="EMBL/GenBank/DDBJ databases">
        <title>Sequencing the genomes of 1000 actinobacteria strains.</title>
        <authorList>
            <person name="Klenk H.-P."/>
        </authorList>
    </citation>
    <scope>NUCLEOTIDE SEQUENCE [LARGE SCALE GENOMIC DNA]</scope>
    <source>
        <strain evidence="4 5">DSM 20146</strain>
    </source>
</reference>
<comment type="similarity">
    <text evidence="1">Belongs to the FAH family.</text>
</comment>
<gene>
    <name evidence="4" type="ORF">FHX33_002725</name>
</gene>
<dbReference type="SUPFAM" id="SSF56529">
    <property type="entry name" value="FAH"/>
    <property type="match status" value="1"/>
</dbReference>